<evidence type="ECO:0000259" key="1">
    <source>
        <dbReference type="PROSITE" id="PS51186"/>
    </source>
</evidence>
<name>A0ABT0A2N3_9GAMM</name>
<gene>
    <name evidence="2" type="ORF">MQC88_04585</name>
</gene>
<reference evidence="2 3" key="1">
    <citation type="submission" date="2022-03" db="EMBL/GenBank/DDBJ databases">
        <title>Luteimonas soily sp. nov., a novel bacterium isolated from the soil.</title>
        <authorList>
            <person name="Zhang X."/>
        </authorList>
    </citation>
    <scope>NUCLEOTIDE SEQUENCE [LARGE SCALE GENOMIC DNA]</scope>
    <source>
        <strain evidence="2 3">50</strain>
    </source>
</reference>
<keyword evidence="2" id="KW-0808">Transferase</keyword>
<keyword evidence="3" id="KW-1185">Reference proteome</keyword>
<dbReference type="EMBL" id="JALGCL010000001">
    <property type="protein sequence ID" value="MCJ0825240.1"/>
    <property type="molecule type" value="Genomic_DNA"/>
</dbReference>
<dbReference type="InterPro" id="IPR000182">
    <property type="entry name" value="GNAT_dom"/>
</dbReference>
<feature type="domain" description="N-acetyltransferase" evidence="1">
    <location>
        <begin position="101"/>
        <end position="232"/>
    </location>
</feature>
<sequence>MPATDPQLDNPFWSSLRSRHRALALVAGEVARYPPQFAPFLGIADADVDVADALATLVAPGETVLLLGIAPRRLPPGWQLALLENLPQMTCPQRIPVPDGPEIVELSTAHRGDVLALTALVYPHYFRERTMELGRYFGIYQGERLAAMIGERLATATHQEMSAICTHPDYGGRGHARRLTAFLGNDNLDRGRMPFLHVSRANLRARRMYEQLGYRLRRDIPFWSLRRESVAA</sequence>
<dbReference type="GO" id="GO:0016746">
    <property type="term" value="F:acyltransferase activity"/>
    <property type="evidence" value="ECO:0007669"/>
    <property type="project" value="UniProtKB-KW"/>
</dbReference>
<dbReference type="RefSeq" id="WP_243319432.1">
    <property type="nucleotide sequence ID" value="NZ_JALGCL010000001.1"/>
</dbReference>
<accession>A0ABT0A2N3</accession>
<proteinExistence type="predicted"/>
<protein>
    <submittedName>
        <fullName evidence="2">GNAT family N-acetyltransferase</fullName>
        <ecNumber evidence="2">2.3.1.-</ecNumber>
    </submittedName>
</protein>
<dbReference type="EC" id="2.3.1.-" evidence="2"/>
<dbReference type="PROSITE" id="PS51186">
    <property type="entry name" value="GNAT"/>
    <property type="match status" value="1"/>
</dbReference>
<dbReference type="SUPFAM" id="SSF55729">
    <property type="entry name" value="Acyl-CoA N-acyltransferases (Nat)"/>
    <property type="match status" value="1"/>
</dbReference>
<evidence type="ECO:0000313" key="2">
    <source>
        <dbReference type="EMBL" id="MCJ0825240.1"/>
    </source>
</evidence>
<dbReference type="Proteomes" id="UP001165423">
    <property type="component" value="Unassembled WGS sequence"/>
</dbReference>
<dbReference type="Gene3D" id="3.40.630.30">
    <property type="match status" value="1"/>
</dbReference>
<organism evidence="2 3">
    <name type="scientific">Cognatiluteimonas sedimenti</name>
    <dbReference type="NCBI Taxonomy" id="2927791"/>
    <lineage>
        <taxon>Bacteria</taxon>
        <taxon>Pseudomonadati</taxon>
        <taxon>Pseudomonadota</taxon>
        <taxon>Gammaproteobacteria</taxon>
        <taxon>Lysobacterales</taxon>
        <taxon>Lysobacteraceae</taxon>
        <taxon>Cognatiluteimonas</taxon>
    </lineage>
</organism>
<dbReference type="InterPro" id="IPR016181">
    <property type="entry name" value="Acyl_CoA_acyltransferase"/>
</dbReference>
<dbReference type="Pfam" id="PF08445">
    <property type="entry name" value="FR47"/>
    <property type="match status" value="1"/>
</dbReference>
<evidence type="ECO:0000313" key="3">
    <source>
        <dbReference type="Proteomes" id="UP001165423"/>
    </source>
</evidence>
<keyword evidence="2" id="KW-0012">Acyltransferase</keyword>
<dbReference type="InterPro" id="IPR013653">
    <property type="entry name" value="GCN5-like_dom"/>
</dbReference>
<comment type="caution">
    <text evidence="2">The sequence shown here is derived from an EMBL/GenBank/DDBJ whole genome shotgun (WGS) entry which is preliminary data.</text>
</comment>